<evidence type="ECO:0000259" key="2">
    <source>
        <dbReference type="Pfam" id="PF16261"/>
    </source>
</evidence>
<dbReference type="AlphaFoldDB" id="A0A1X7BPK4"/>
<sequence length="372" mass="41546">MASEKATGDTDVDLEFPTPPATKTGQVRLEPSPGFRKWLTQNKVSLAFNTYHIGKLFMIGLDEAGQFTFSDANFQRSMGLSLYNGTMWMAGYKQVWRIENFLDKGQQSQGNDAIFAPIGATTTGYINLHDVRVSDSGVYFTACQFNCIAKLHEKWSFEPLWKPPFISEFAYGDRCHLNCLALEHGEPKYVTCFANTDTVLGWRDNPKDECTGLLIDVQSNDILCDNLHMPHSPQLHNGRLYVANSGMGELGEIDRSSGEYTPICFIPGFTRGLAFWKNYALIGASKPRKSGVFEGNDKTPLNQRLQDMNLDAECSISVVNLETCEIEHKIVIDGVASEIYDVCTLPGLRRPSVVDLDGEALNAMFRPSRLRI</sequence>
<dbReference type="InterPro" id="IPR017481">
    <property type="entry name" value="CHP03032"/>
</dbReference>
<protein>
    <recommendedName>
        <fullName evidence="2">Conserved hypothetical protein CHP03032 domain-containing protein</fullName>
    </recommendedName>
</protein>
<keyword evidence="4" id="KW-1185">Reference proteome</keyword>
<evidence type="ECO:0000313" key="4">
    <source>
        <dbReference type="Proteomes" id="UP000193224"/>
    </source>
</evidence>
<evidence type="ECO:0000313" key="3">
    <source>
        <dbReference type="EMBL" id="SMC11470.1"/>
    </source>
</evidence>
<dbReference type="OrthoDB" id="238183at2"/>
<dbReference type="SUPFAM" id="SSF63829">
    <property type="entry name" value="Calcium-dependent phosphotriesterase"/>
    <property type="match status" value="1"/>
</dbReference>
<dbReference type="NCBIfam" id="TIGR03032">
    <property type="entry name" value="TIGR03032 family protein"/>
    <property type="match status" value="1"/>
</dbReference>
<feature type="domain" description="Conserved hypothetical protein CHP03032" evidence="2">
    <location>
        <begin position="35"/>
        <end position="353"/>
    </location>
</feature>
<gene>
    <name evidence="3" type="ORF">ROA7745_01283</name>
</gene>
<dbReference type="Proteomes" id="UP000193224">
    <property type="component" value="Unassembled WGS sequence"/>
</dbReference>
<dbReference type="EMBL" id="FWXB01000003">
    <property type="protein sequence ID" value="SMC11470.1"/>
    <property type="molecule type" value="Genomic_DNA"/>
</dbReference>
<accession>A0A1X7BPK4</accession>
<proteinExistence type="predicted"/>
<evidence type="ECO:0000256" key="1">
    <source>
        <dbReference type="SAM" id="MobiDB-lite"/>
    </source>
</evidence>
<dbReference type="Pfam" id="PF16261">
    <property type="entry name" value="DUF4915"/>
    <property type="match status" value="1"/>
</dbReference>
<organism evidence="3 4">
    <name type="scientific">Roseovarius aestuarii</name>
    <dbReference type="NCBI Taxonomy" id="475083"/>
    <lineage>
        <taxon>Bacteria</taxon>
        <taxon>Pseudomonadati</taxon>
        <taxon>Pseudomonadota</taxon>
        <taxon>Alphaproteobacteria</taxon>
        <taxon>Rhodobacterales</taxon>
        <taxon>Roseobacteraceae</taxon>
        <taxon>Roseovarius</taxon>
    </lineage>
</organism>
<dbReference type="RefSeq" id="WP_085799413.1">
    <property type="nucleotide sequence ID" value="NZ_FWXB01000003.1"/>
</dbReference>
<feature type="region of interest" description="Disordered" evidence="1">
    <location>
        <begin position="1"/>
        <end position="29"/>
    </location>
</feature>
<name>A0A1X7BPK4_9RHOB</name>
<reference evidence="3 4" key="1">
    <citation type="submission" date="2017-03" db="EMBL/GenBank/DDBJ databases">
        <authorList>
            <person name="Afonso C.L."/>
            <person name="Miller P.J."/>
            <person name="Scott M.A."/>
            <person name="Spackman E."/>
            <person name="Goraichik I."/>
            <person name="Dimitrov K.M."/>
            <person name="Suarez D.L."/>
            <person name="Swayne D.E."/>
        </authorList>
    </citation>
    <scope>NUCLEOTIDE SEQUENCE [LARGE SCALE GENOMIC DNA]</scope>
    <source>
        <strain evidence="3 4">CECT 7745</strain>
    </source>
</reference>